<evidence type="ECO:0000256" key="5">
    <source>
        <dbReference type="ARBA" id="ARBA00022741"/>
    </source>
</evidence>
<evidence type="ECO:0000256" key="6">
    <source>
        <dbReference type="ARBA" id="ARBA00023134"/>
    </source>
</evidence>
<dbReference type="NCBIfam" id="TIGR00231">
    <property type="entry name" value="small_GTP"/>
    <property type="match status" value="2"/>
</dbReference>
<dbReference type="SMART" id="SM00173">
    <property type="entry name" value="RAS"/>
    <property type="match status" value="2"/>
</dbReference>
<dbReference type="InterPro" id="IPR020849">
    <property type="entry name" value="Small_GTPase_Ras-type"/>
</dbReference>
<evidence type="ECO:0000313" key="11">
    <source>
        <dbReference type="EMBL" id="OWA50627.1"/>
    </source>
</evidence>
<sequence>MGNTFGHGCRESSDKRNFNDHNVQGMSEHHVQSPSTGIPEYHLVILGAGRVGKSALTIQLLQHKFVEEHEPTIEDTYRKTVTLDPEDMYTLNILDTAGQEEYLPHRDEQIRNGQGFLLVFAVDLPDSFREIDSFHEQIQRVKAGTDRAIPMVLVANKCDLAARKANEIFLQRLKLPPDLAMSKDKSGTTKPSLPEYKLVVVGAGGVGKSALTIQLIQHHFVEEYDPTLEDSYMKTLTVDGETCKLDILDTAGQEEYATLRDQHIRSGQGFLLVFAVNNSDSFQQIARFREQIHRVMDTDRDIPMVLVANKCDLASRQIETSQVQQLADRYGMPYVETSAKTRVGVDEAFHTLVREVRIDLQRRALMVFPKKPKKRFCQIL</sequence>
<dbReference type="Proteomes" id="UP000192578">
    <property type="component" value="Unassembled WGS sequence"/>
</dbReference>
<dbReference type="InterPro" id="IPR005225">
    <property type="entry name" value="Small_GTP-bd"/>
</dbReference>
<comment type="caution">
    <text evidence="11">The sequence shown here is derived from an EMBL/GenBank/DDBJ whole genome shotgun (WGS) entry which is preliminary data.</text>
</comment>
<evidence type="ECO:0000256" key="1">
    <source>
        <dbReference type="ARBA" id="ARBA00004193"/>
    </source>
</evidence>
<keyword evidence="7" id="KW-0472">Membrane</keyword>
<organism evidence="11 12">
    <name type="scientific">Hypsibius exemplaris</name>
    <name type="common">Freshwater tardigrade</name>
    <dbReference type="NCBI Taxonomy" id="2072580"/>
    <lineage>
        <taxon>Eukaryota</taxon>
        <taxon>Metazoa</taxon>
        <taxon>Ecdysozoa</taxon>
        <taxon>Tardigrada</taxon>
        <taxon>Eutardigrada</taxon>
        <taxon>Parachela</taxon>
        <taxon>Hypsibioidea</taxon>
        <taxon>Hypsibiidae</taxon>
        <taxon>Hypsibius</taxon>
    </lineage>
</organism>
<keyword evidence="9" id="KW-0636">Prenylation</keyword>
<dbReference type="SUPFAM" id="SSF52540">
    <property type="entry name" value="P-loop containing nucleoside triphosphate hydrolases"/>
    <property type="match status" value="2"/>
</dbReference>
<evidence type="ECO:0000256" key="3">
    <source>
        <dbReference type="ARBA" id="ARBA00022475"/>
    </source>
</evidence>
<evidence type="ECO:0000256" key="7">
    <source>
        <dbReference type="ARBA" id="ARBA00023136"/>
    </source>
</evidence>
<keyword evidence="5" id="KW-0547">Nucleotide-binding</keyword>
<comment type="similarity">
    <text evidence="2">Belongs to the small GTPase superfamily. Ras family.</text>
</comment>
<dbReference type="FunFam" id="3.40.50.300:FF:000080">
    <property type="entry name" value="Ras-like GTPase Ras1"/>
    <property type="match status" value="1"/>
</dbReference>
<dbReference type="GO" id="GO:0005886">
    <property type="term" value="C:plasma membrane"/>
    <property type="evidence" value="ECO:0007669"/>
    <property type="project" value="UniProtKB-SubCell"/>
</dbReference>
<protein>
    <submittedName>
        <fullName evidence="11">Ras-like protein 1</fullName>
    </submittedName>
</protein>
<dbReference type="InterPro" id="IPR027417">
    <property type="entry name" value="P-loop_NTPase"/>
</dbReference>
<dbReference type="AlphaFoldDB" id="A0A9X6NA65"/>
<keyword evidence="4" id="KW-0488">Methylation</keyword>
<reference evidence="12" key="1">
    <citation type="submission" date="2017-01" db="EMBL/GenBank/DDBJ databases">
        <title>Comparative genomics of anhydrobiosis in the tardigrade Hypsibius dujardini.</title>
        <authorList>
            <person name="Yoshida Y."/>
            <person name="Koutsovoulos G."/>
            <person name="Laetsch D."/>
            <person name="Stevens L."/>
            <person name="Kumar S."/>
            <person name="Horikawa D."/>
            <person name="Ishino K."/>
            <person name="Komine S."/>
            <person name="Tomita M."/>
            <person name="Blaxter M."/>
            <person name="Arakawa K."/>
        </authorList>
    </citation>
    <scope>NUCLEOTIDE SEQUENCE [LARGE SCALE GENOMIC DNA]</scope>
    <source>
        <strain evidence="12">Z151</strain>
    </source>
</reference>
<dbReference type="OrthoDB" id="5976022at2759"/>
<keyword evidence="12" id="KW-1185">Reference proteome</keyword>
<dbReference type="InterPro" id="IPR001806">
    <property type="entry name" value="Small_GTPase"/>
</dbReference>
<dbReference type="SMART" id="SM00175">
    <property type="entry name" value="RAB"/>
    <property type="match status" value="1"/>
</dbReference>
<keyword evidence="3" id="KW-1003">Cell membrane</keyword>
<evidence type="ECO:0000313" key="12">
    <source>
        <dbReference type="Proteomes" id="UP000192578"/>
    </source>
</evidence>
<feature type="compositionally biased region" description="Basic and acidic residues" evidence="10">
    <location>
        <begin position="8"/>
        <end position="19"/>
    </location>
</feature>
<dbReference type="PROSITE" id="PS51421">
    <property type="entry name" value="RAS"/>
    <property type="match status" value="2"/>
</dbReference>
<dbReference type="PROSITE" id="PS51417">
    <property type="entry name" value="ARF"/>
    <property type="match status" value="1"/>
</dbReference>
<dbReference type="GO" id="GO:0007165">
    <property type="term" value="P:signal transduction"/>
    <property type="evidence" value="ECO:0007669"/>
    <property type="project" value="InterPro"/>
</dbReference>
<evidence type="ECO:0000256" key="2">
    <source>
        <dbReference type="ARBA" id="ARBA00008344"/>
    </source>
</evidence>
<dbReference type="Pfam" id="PF00071">
    <property type="entry name" value="Ras"/>
    <property type="match status" value="2"/>
</dbReference>
<dbReference type="PANTHER" id="PTHR24070">
    <property type="entry name" value="RAS, DI-RAS, AND RHEB FAMILY MEMBERS OF SMALL GTPASE SUPERFAMILY"/>
    <property type="match status" value="1"/>
</dbReference>
<comment type="subcellular location">
    <subcellularLocation>
        <location evidence="1">Cell membrane</location>
        <topology evidence="1">Lipid-anchor</topology>
    </subcellularLocation>
</comment>
<dbReference type="PROSITE" id="PS51420">
    <property type="entry name" value="RHO"/>
    <property type="match status" value="1"/>
</dbReference>
<keyword evidence="8" id="KW-0449">Lipoprotein</keyword>
<name>A0A9X6NA65_HYPEX</name>
<evidence type="ECO:0000256" key="4">
    <source>
        <dbReference type="ARBA" id="ARBA00022481"/>
    </source>
</evidence>
<dbReference type="PRINTS" id="PR00449">
    <property type="entry name" value="RASTRNSFRMNG"/>
</dbReference>
<dbReference type="SMART" id="SM00176">
    <property type="entry name" value="RAN"/>
    <property type="match status" value="1"/>
</dbReference>
<keyword evidence="6" id="KW-0342">GTP-binding</keyword>
<dbReference type="PROSITE" id="PS51419">
    <property type="entry name" value="RAB"/>
    <property type="match status" value="1"/>
</dbReference>
<dbReference type="GO" id="GO:0003924">
    <property type="term" value="F:GTPase activity"/>
    <property type="evidence" value="ECO:0007669"/>
    <property type="project" value="InterPro"/>
</dbReference>
<evidence type="ECO:0000256" key="9">
    <source>
        <dbReference type="ARBA" id="ARBA00023289"/>
    </source>
</evidence>
<dbReference type="EMBL" id="MTYJ01000198">
    <property type="protein sequence ID" value="OWA50627.1"/>
    <property type="molecule type" value="Genomic_DNA"/>
</dbReference>
<dbReference type="SMART" id="SM00174">
    <property type="entry name" value="RHO"/>
    <property type="match status" value="1"/>
</dbReference>
<feature type="region of interest" description="Disordered" evidence="10">
    <location>
        <begin position="1"/>
        <end position="21"/>
    </location>
</feature>
<gene>
    <name evidence="11" type="ORF">BV898_15137</name>
</gene>
<proteinExistence type="inferred from homology"/>
<dbReference type="Gene3D" id="3.40.50.300">
    <property type="entry name" value="P-loop containing nucleotide triphosphate hydrolases"/>
    <property type="match status" value="2"/>
</dbReference>
<evidence type="ECO:0000256" key="10">
    <source>
        <dbReference type="SAM" id="MobiDB-lite"/>
    </source>
</evidence>
<accession>A0A9X6NA65</accession>
<dbReference type="GO" id="GO:0005525">
    <property type="term" value="F:GTP binding"/>
    <property type="evidence" value="ECO:0007669"/>
    <property type="project" value="UniProtKB-KW"/>
</dbReference>
<evidence type="ECO:0000256" key="8">
    <source>
        <dbReference type="ARBA" id="ARBA00023288"/>
    </source>
</evidence>